<sequence>MKGKSALVTGSSNGLGLAMVEGLARLGCNVVLHWLAG</sequence>
<comment type="caution">
    <text evidence="1">The sequence shown here is derived from an EMBL/GenBank/DDBJ whole genome shotgun (WGS) entry which is preliminary data.</text>
</comment>
<reference evidence="1 2" key="1">
    <citation type="submission" date="2024-11" db="EMBL/GenBank/DDBJ databases">
        <title>Using genomics to understand microbial adaptation to soil warming.</title>
        <authorList>
            <person name="Deangelis K.M. PhD."/>
        </authorList>
    </citation>
    <scope>NUCLEOTIDE SEQUENCE [LARGE SCALE GENOMIC DNA]</scope>
    <source>
        <strain evidence="1 2">GAS97</strain>
    </source>
</reference>
<dbReference type="Proteomes" id="UP001620514">
    <property type="component" value="Unassembled WGS sequence"/>
</dbReference>
<evidence type="ECO:0000313" key="2">
    <source>
        <dbReference type="Proteomes" id="UP001620514"/>
    </source>
</evidence>
<protein>
    <submittedName>
        <fullName evidence="1">NAD(P)-dependent dehydrogenase (Short-subunit alcohol dehydrogenase family)</fullName>
    </submittedName>
</protein>
<dbReference type="Gene3D" id="3.40.50.720">
    <property type="entry name" value="NAD(P)-binding Rossmann-like Domain"/>
    <property type="match status" value="1"/>
</dbReference>
<accession>A0ABW8MIP6</accession>
<organism evidence="1 2">
    <name type="scientific">Caballeronia udeis</name>
    <dbReference type="NCBI Taxonomy" id="1232866"/>
    <lineage>
        <taxon>Bacteria</taxon>
        <taxon>Pseudomonadati</taxon>
        <taxon>Pseudomonadota</taxon>
        <taxon>Betaproteobacteria</taxon>
        <taxon>Burkholderiales</taxon>
        <taxon>Burkholderiaceae</taxon>
        <taxon>Caballeronia</taxon>
    </lineage>
</organism>
<dbReference type="InterPro" id="IPR036291">
    <property type="entry name" value="NAD(P)-bd_dom_sf"/>
</dbReference>
<keyword evidence="2" id="KW-1185">Reference proteome</keyword>
<name>A0ABW8MIP6_9BURK</name>
<proteinExistence type="predicted"/>
<gene>
    <name evidence="1" type="ORF">ABH943_003561</name>
</gene>
<dbReference type="EMBL" id="JBIYDN010000010">
    <property type="protein sequence ID" value="MFK4443539.1"/>
    <property type="molecule type" value="Genomic_DNA"/>
</dbReference>
<dbReference type="SUPFAM" id="SSF51735">
    <property type="entry name" value="NAD(P)-binding Rossmann-fold domains"/>
    <property type="match status" value="1"/>
</dbReference>
<evidence type="ECO:0000313" key="1">
    <source>
        <dbReference type="EMBL" id="MFK4443539.1"/>
    </source>
</evidence>